<accession>A0A0U5AYR6</accession>
<dbReference type="GO" id="GO:0009055">
    <property type="term" value="F:electron transfer activity"/>
    <property type="evidence" value="ECO:0007669"/>
    <property type="project" value="InterPro"/>
</dbReference>
<protein>
    <submittedName>
        <fullName evidence="1">Cytochrome c-551</fullName>
    </submittedName>
</protein>
<evidence type="ECO:0000313" key="1">
    <source>
        <dbReference type="EMBL" id="BAU27410.1"/>
    </source>
</evidence>
<dbReference type="PROSITE" id="PS51257">
    <property type="entry name" value="PROKAR_LIPOPROTEIN"/>
    <property type="match status" value="1"/>
</dbReference>
<dbReference type="PANTHER" id="PTHR37823:SF4">
    <property type="entry name" value="MENAQUINOL-CYTOCHROME C REDUCTASE CYTOCHROME B_C SUBUNIT"/>
    <property type="match status" value="1"/>
</dbReference>
<organism evidence="1 2">
    <name type="scientific">Aneurinibacillus soli</name>
    <dbReference type="NCBI Taxonomy" id="1500254"/>
    <lineage>
        <taxon>Bacteria</taxon>
        <taxon>Bacillati</taxon>
        <taxon>Bacillota</taxon>
        <taxon>Bacilli</taxon>
        <taxon>Bacillales</taxon>
        <taxon>Paenibacillaceae</taxon>
        <taxon>Aneurinibacillus group</taxon>
        <taxon>Aneurinibacillus</taxon>
    </lineage>
</organism>
<dbReference type="EMBL" id="AP017312">
    <property type="protein sequence ID" value="BAU27410.1"/>
    <property type="molecule type" value="Genomic_DNA"/>
</dbReference>
<dbReference type="Proteomes" id="UP000217696">
    <property type="component" value="Chromosome"/>
</dbReference>
<dbReference type="PANTHER" id="PTHR37823">
    <property type="entry name" value="CYTOCHROME C-553-LIKE"/>
    <property type="match status" value="1"/>
</dbReference>
<keyword evidence="2" id="KW-1185">Reference proteome</keyword>
<proteinExistence type="predicted"/>
<sequence length="104" mass="10927">MKKMATAGVLLMLALGMTACGGQTAKKPISSDDEVKAALQSRCVMCHGAELKGTGPNPDLTTVGSRLSKEQIKEVLQKGRNGMPGGLVKPEELEVVASYLAKQK</sequence>
<reference evidence="1 2" key="1">
    <citation type="submission" date="2015-12" db="EMBL/GenBank/DDBJ databases">
        <title>Genome sequence of Aneurinibacillus soli.</title>
        <authorList>
            <person name="Lee J.S."/>
            <person name="Lee K.C."/>
            <person name="Kim K.K."/>
            <person name="Lee B.W."/>
        </authorList>
    </citation>
    <scope>NUCLEOTIDE SEQUENCE [LARGE SCALE GENOMIC DNA]</scope>
    <source>
        <strain evidence="1 2">CB4</strain>
    </source>
</reference>
<dbReference type="InterPro" id="IPR009056">
    <property type="entry name" value="Cyt_c-like_dom"/>
</dbReference>
<dbReference type="AlphaFoldDB" id="A0A0U5AYR6"/>
<dbReference type="KEGG" id="asoc:CB4_01584"/>
<dbReference type="Gene3D" id="1.10.760.10">
    <property type="entry name" value="Cytochrome c-like domain"/>
    <property type="match status" value="1"/>
</dbReference>
<dbReference type="OrthoDB" id="7933886at2"/>
<dbReference type="SUPFAM" id="SSF46626">
    <property type="entry name" value="Cytochrome c"/>
    <property type="match status" value="1"/>
</dbReference>
<dbReference type="InterPro" id="IPR036909">
    <property type="entry name" value="Cyt_c-like_dom_sf"/>
</dbReference>
<dbReference type="PROSITE" id="PS51007">
    <property type="entry name" value="CYTC"/>
    <property type="match status" value="1"/>
</dbReference>
<dbReference type="Pfam" id="PF13442">
    <property type="entry name" value="Cytochrome_CBB3"/>
    <property type="match status" value="1"/>
</dbReference>
<dbReference type="InterPro" id="IPR051811">
    <property type="entry name" value="Cytochrome_c550/c551-like"/>
</dbReference>
<gene>
    <name evidence="1" type="primary">cccA_2</name>
    <name evidence="1" type="ORF">CB4_01584</name>
</gene>
<dbReference type="RefSeq" id="WP_096464725.1">
    <property type="nucleotide sequence ID" value="NZ_AP017312.1"/>
</dbReference>
<dbReference type="GO" id="GO:0020037">
    <property type="term" value="F:heme binding"/>
    <property type="evidence" value="ECO:0007669"/>
    <property type="project" value="InterPro"/>
</dbReference>
<name>A0A0U5AYR6_9BACL</name>
<evidence type="ECO:0000313" key="2">
    <source>
        <dbReference type="Proteomes" id="UP000217696"/>
    </source>
</evidence>